<feature type="transmembrane region" description="Helical" evidence="8">
    <location>
        <begin position="194"/>
        <end position="212"/>
    </location>
</feature>
<feature type="region of interest" description="Disordered" evidence="7">
    <location>
        <begin position="231"/>
        <end position="252"/>
    </location>
</feature>
<comment type="subcellular location">
    <subcellularLocation>
        <location evidence="1">Membrane</location>
        <topology evidence="1">Multi-pass membrane protein</topology>
    </subcellularLocation>
</comment>
<comment type="similarity">
    <text evidence="2">Belongs to the major facilitator superfamily. Vesicular transporter family.</text>
</comment>
<feature type="transmembrane region" description="Helical" evidence="8">
    <location>
        <begin position="29"/>
        <end position="50"/>
    </location>
</feature>
<comment type="caution">
    <text evidence="10">The sequence shown here is derived from an EMBL/GenBank/DDBJ whole genome shotgun (WGS) entry which is preliminary data.</text>
</comment>
<name>A0A8H5D8R3_9AGAR</name>
<dbReference type="AlphaFoldDB" id="A0A8H5D8R3"/>
<feature type="transmembrane region" description="Helical" evidence="8">
    <location>
        <begin position="335"/>
        <end position="356"/>
    </location>
</feature>
<dbReference type="PROSITE" id="PS50850">
    <property type="entry name" value="MFS"/>
    <property type="match status" value="1"/>
</dbReference>
<dbReference type="EMBL" id="JAACJO010000007">
    <property type="protein sequence ID" value="KAF5355684.1"/>
    <property type="molecule type" value="Genomic_DNA"/>
</dbReference>
<evidence type="ECO:0000256" key="7">
    <source>
        <dbReference type="SAM" id="MobiDB-lite"/>
    </source>
</evidence>
<dbReference type="SUPFAM" id="SSF103473">
    <property type="entry name" value="MFS general substrate transporter"/>
    <property type="match status" value="1"/>
</dbReference>
<dbReference type="Gene3D" id="1.20.1250.20">
    <property type="entry name" value="MFS general substrate transporter like domains"/>
    <property type="match status" value="2"/>
</dbReference>
<dbReference type="InterPro" id="IPR001958">
    <property type="entry name" value="Tet-R_TetA/multi-R_MdtG-like"/>
</dbReference>
<dbReference type="CDD" id="cd17325">
    <property type="entry name" value="MFS_MdtG_SLC18_like"/>
    <property type="match status" value="1"/>
</dbReference>
<keyword evidence="6 8" id="KW-0472">Membrane</keyword>
<evidence type="ECO:0000256" key="6">
    <source>
        <dbReference type="ARBA" id="ARBA00023136"/>
    </source>
</evidence>
<evidence type="ECO:0000256" key="1">
    <source>
        <dbReference type="ARBA" id="ARBA00004141"/>
    </source>
</evidence>
<dbReference type="OrthoDB" id="440553at2759"/>
<evidence type="ECO:0000259" key="9">
    <source>
        <dbReference type="PROSITE" id="PS50850"/>
    </source>
</evidence>
<dbReference type="GO" id="GO:0022857">
    <property type="term" value="F:transmembrane transporter activity"/>
    <property type="evidence" value="ECO:0007669"/>
    <property type="project" value="InterPro"/>
</dbReference>
<dbReference type="GO" id="GO:0016020">
    <property type="term" value="C:membrane"/>
    <property type="evidence" value="ECO:0007669"/>
    <property type="project" value="UniProtKB-SubCell"/>
</dbReference>
<evidence type="ECO:0000313" key="10">
    <source>
        <dbReference type="EMBL" id="KAF5355684.1"/>
    </source>
</evidence>
<dbReference type="PRINTS" id="PR01035">
    <property type="entry name" value="TCRTETA"/>
</dbReference>
<organism evidence="10 11">
    <name type="scientific">Leucocoprinus leucothites</name>
    <dbReference type="NCBI Taxonomy" id="201217"/>
    <lineage>
        <taxon>Eukaryota</taxon>
        <taxon>Fungi</taxon>
        <taxon>Dikarya</taxon>
        <taxon>Basidiomycota</taxon>
        <taxon>Agaricomycotina</taxon>
        <taxon>Agaricomycetes</taxon>
        <taxon>Agaricomycetidae</taxon>
        <taxon>Agaricales</taxon>
        <taxon>Agaricineae</taxon>
        <taxon>Agaricaceae</taxon>
        <taxon>Leucocoprinus</taxon>
    </lineage>
</organism>
<keyword evidence="11" id="KW-1185">Reference proteome</keyword>
<keyword evidence="4 8" id="KW-0812">Transmembrane</keyword>
<feature type="domain" description="Major facilitator superfamily (MFS) profile" evidence="9">
    <location>
        <begin position="32"/>
        <end position="454"/>
    </location>
</feature>
<dbReference type="InterPro" id="IPR050930">
    <property type="entry name" value="MFS_Vesicular_Transporter"/>
</dbReference>
<proteinExistence type="inferred from homology"/>
<evidence type="ECO:0000256" key="3">
    <source>
        <dbReference type="ARBA" id="ARBA00022448"/>
    </source>
</evidence>
<dbReference type="Pfam" id="PF07690">
    <property type="entry name" value="MFS_1"/>
    <property type="match status" value="2"/>
</dbReference>
<evidence type="ECO:0000313" key="11">
    <source>
        <dbReference type="Proteomes" id="UP000559027"/>
    </source>
</evidence>
<gene>
    <name evidence="10" type="ORF">D9756_004003</name>
</gene>
<dbReference type="InterPro" id="IPR020846">
    <property type="entry name" value="MFS_dom"/>
</dbReference>
<dbReference type="InterPro" id="IPR036259">
    <property type="entry name" value="MFS_trans_sf"/>
</dbReference>
<feature type="transmembrane region" description="Helical" evidence="8">
    <location>
        <begin position="62"/>
        <end position="83"/>
    </location>
</feature>
<evidence type="ECO:0000256" key="5">
    <source>
        <dbReference type="ARBA" id="ARBA00022989"/>
    </source>
</evidence>
<accession>A0A8H5D8R3</accession>
<evidence type="ECO:0000256" key="8">
    <source>
        <dbReference type="SAM" id="Phobius"/>
    </source>
</evidence>
<dbReference type="Proteomes" id="UP000559027">
    <property type="component" value="Unassembled WGS sequence"/>
</dbReference>
<dbReference type="InterPro" id="IPR011701">
    <property type="entry name" value="MFS"/>
</dbReference>
<dbReference type="PANTHER" id="PTHR23506:SF23">
    <property type="entry name" value="GH10249P"/>
    <property type="match status" value="1"/>
</dbReference>
<keyword evidence="5 8" id="KW-1133">Transmembrane helix</keyword>
<dbReference type="PANTHER" id="PTHR23506">
    <property type="entry name" value="GH10249P"/>
    <property type="match status" value="1"/>
</dbReference>
<feature type="transmembrane region" description="Helical" evidence="8">
    <location>
        <begin position="103"/>
        <end position="119"/>
    </location>
</feature>
<evidence type="ECO:0000256" key="2">
    <source>
        <dbReference type="ARBA" id="ARBA00006829"/>
    </source>
</evidence>
<evidence type="ECO:0000256" key="4">
    <source>
        <dbReference type="ARBA" id="ARBA00022692"/>
    </source>
</evidence>
<keyword evidence="3" id="KW-0813">Transport</keyword>
<feature type="transmembrane region" description="Helical" evidence="8">
    <location>
        <begin position="125"/>
        <end position="151"/>
    </location>
</feature>
<reference evidence="10 11" key="1">
    <citation type="journal article" date="2020" name="ISME J.">
        <title>Uncovering the hidden diversity of litter-decomposition mechanisms in mushroom-forming fungi.</title>
        <authorList>
            <person name="Floudas D."/>
            <person name="Bentzer J."/>
            <person name="Ahren D."/>
            <person name="Johansson T."/>
            <person name="Persson P."/>
            <person name="Tunlid A."/>
        </authorList>
    </citation>
    <scope>NUCLEOTIDE SEQUENCE [LARGE SCALE GENOMIC DNA]</scope>
    <source>
        <strain evidence="10 11">CBS 146.42</strain>
    </source>
</reference>
<feature type="transmembrane region" description="Helical" evidence="8">
    <location>
        <begin position="163"/>
        <end position="188"/>
    </location>
</feature>
<sequence>MIDPLTNGPSAANASSVGRSWGLEWRSSYWFSTYVIGLGIAIDVIVYSIVVPVVPFQLEHLGYTGISALSGWLLFAYSGGLLVSYKATIPVAMWSEHYNARKYPMLAGLGTLIASQILFMEAPSFAVMCVARIIQGIGSSVVWVVGLAFLCDATPQEIIGRQIGLVMSGLSFGLVLGPPVGGLLYSHFGFRGPFIFTLIGATIDLASRAAIIEPKEARKWGMDTTRRLQLVAEPSKETPQPGAEGTSLRRPPELQPEIEIEGGAEGPVPGSCQGHTVVGSKEAVEKSLPLLQVMLRLSKSSRALVALVISFVYSSQEPALPLHLQSVWGMSSQKVGVFLLALSVPMLISSPVTGWLTDKVGAEWVAATSIVLAIPWWGVITIDGPLALFGVAFALENFFTSGVISPLTAELAAVSRNIQGVGYAHIYAAFNVAYGIGTTIGPIVGGQAGAVKFC</sequence>
<protein>
    <recommendedName>
        <fullName evidence="9">Major facilitator superfamily (MFS) profile domain-containing protein</fullName>
    </recommendedName>
</protein>